<dbReference type="FunFam" id="2.10.110.10:FF:000136">
    <property type="entry name" value="LIM domain family"/>
    <property type="match status" value="1"/>
</dbReference>
<accession>A0A6A7FYC7</accession>
<evidence type="ECO:0000259" key="14">
    <source>
        <dbReference type="PROSITE" id="PS50071"/>
    </source>
</evidence>
<evidence type="ECO:0000256" key="1">
    <source>
        <dbReference type="ARBA" id="ARBA00004123"/>
    </source>
</evidence>
<dbReference type="PROSITE" id="PS50023">
    <property type="entry name" value="LIM_DOMAIN_2"/>
    <property type="match status" value="2"/>
</dbReference>
<proteinExistence type="evidence at transcript level"/>
<evidence type="ECO:0000256" key="6">
    <source>
        <dbReference type="ARBA" id="ARBA00023125"/>
    </source>
</evidence>
<evidence type="ECO:0000259" key="13">
    <source>
        <dbReference type="PROSITE" id="PS50023"/>
    </source>
</evidence>
<keyword evidence="8 9" id="KW-0539">Nucleus</keyword>
<keyword evidence="4 10" id="KW-0862">Zinc</keyword>
<dbReference type="SMART" id="SM00132">
    <property type="entry name" value="LIM"/>
    <property type="match status" value="2"/>
</dbReference>
<feature type="compositionally biased region" description="Low complexity" evidence="12">
    <location>
        <begin position="182"/>
        <end position="223"/>
    </location>
</feature>
<dbReference type="PROSITE" id="PS00027">
    <property type="entry name" value="HOMEOBOX_1"/>
    <property type="match status" value="1"/>
</dbReference>
<keyword evidence="6 9" id="KW-0238">DNA-binding</keyword>
<dbReference type="FunFam" id="1.10.10.60:FF:000075">
    <property type="entry name" value="LIM/homeobox protein Lhx1"/>
    <property type="match status" value="1"/>
</dbReference>
<evidence type="ECO:0000256" key="12">
    <source>
        <dbReference type="SAM" id="MobiDB-lite"/>
    </source>
</evidence>
<feature type="domain" description="LIM zinc-binding" evidence="13">
    <location>
        <begin position="36"/>
        <end position="95"/>
    </location>
</feature>
<keyword evidence="5 10" id="KW-0440">LIM domain</keyword>
<feature type="domain" description="Homeobox" evidence="14">
    <location>
        <begin position="354"/>
        <end position="414"/>
    </location>
</feature>
<dbReference type="Pfam" id="PF00046">
    <property type="entry name" value="Homeodomain"/>
    <property type="match status" value="1"/>
</dbReference>
<keyword evidence="2 10" id="KW-0479">Metal-binding</keyword>
<dbReference type="GO" id="GO:0000977">
    <property type="term" value="F:RNA polymerase II transcription regulatory region sequence-specific DNA binding"/>
    <property type="evidence" value="ECO:0007669"/>
    <property type="project" value="TreeGrafter"/>
</dbReference>
<feature type="compositionally biased region" description="Gly residues" evidence="12">
    <location>
        <begin position="224"/>
        <end position="237"/>
    </location>
</feature>
<evidence type="ECO:0000256" key="2">
    <source>
        <dbReference type="ARBA" id="ARBA00022723"/>
    </source>
</evidence>
<feature type="compositionally biased region" description="Basic and acidic residues" evidence="12">
    <location>
        <begin position="315"/>
        <end position="326"/>
    </location>
</feature>
<feature type="region of interest" description="Disordered" evidence="12">
    <location>
        <begin position="308"/>
        <end position="362"/>
    </location>
</feature>
<keyword evidence="7 9" id="KW-0371">Homeobox</keyword>
<dbReference type="Gene3D" id="1.10.10.60">
    <property type="entry name" value="Homeodomain-like"/>
    <property type="match status" value="1"/>
</dbReference>
<dbReference type="AlphaFoldDB" id="A0A6A7FYC7"/>
<reference evidence="15" key="1">
    <citation type="submission" date="2017-11" db="EMBL/GenBank/DDBJ databases">
        <title>The sensing device of the deep-sea amphipod.</title>
        <authorList>
            <person name="Kobayashi H."/>
            <person name="Nagahama T."/>
            <person name="Arai W."/>
            <person name="Sasagawa Y."/>
            <person name="Umeda M."/>
            <person name="Hayashi T."/>
            <person name="Nikaido I."/>
            <person name="Watanabe H."/>
            <person name="Oguri K."/>
            <person name="Kitazato H."/>
            <person name="Fujioka K."/>
            <person name="Kido Y."/>
            <person name="Takami H."/>
        </authorList>
    </citation>
    <scope>NUCLEOTIDE SEQUENCE</scope>
    <source>
        <tissue evidence="15">Whole body</tissue>
    </source>
</reference>
<dbReference type="GO" id="GO:0008270">
    <property type="term" value="F:zinc ion binding"/>
    <property type="evidence" value="ECO:0007669"/>
    <property type="project" value="InterPro"/>
</dbReference>
<dbReference type="CDD" id="cd00086">
    <property type="entry name" value="homeodomain"/>
    <property type="match status" value="1"/>
</dbReference>
<evidence type="ECO:0000313" key="15">
    <source>
        <dbReference type="EMBL" id="LAC23244.1"/>
    </source>
</evidence>
<dbReference type="InterPro" id="IPR050453">
    <property type="entry name" value="LIM_Homeobox_TF"/>
</dbReference>
<dbReference type="EMBL" id="IACT01004032">
    <property type="protein sequence ID" value="LAC23244.1"/>
    <property type="molecule type" value="mRNA"/>
</dbReference>
<dbReference type="FunFam" id="2.10.110.10:FF:000006">
    <property type="entry name" value="LIM homeobox transcription factor 1-beta"/>
    <property type="match status" value="1"/>
</dbReference>
<dbReference type="GO" id="GO:0005634">
    <property type="term" value="C:nucleus"/>
    <property type="evidence" value="ECO:0007669"/>
    <property type="project" value="UniProtKB-SubCell"/>
</dbReference>
<dbReference type="InterPro" id="IPR017970">
    <property type="entry name" value="Homeobox_CS"/>
</dbReference>
<evidence type="ECO:0000256" key="4">
    <source>
        <dbReference type="ARBA" id="ARBA00022833"/>
    </source>
</evidence>
<protein>
    <submittedName>
        <fullName evidence="15">LIM/homeobox protein Lhx1-like isoform X1</fullName>
    </submittedName>
</protein>
<dbReference type="CDD" id="cd09375">
    <property type="entry name" value="LIM2_Lhx1_Lhx5"/>
    <property type="match status" value="1"/>
</dbReference>
<name>A0A6A7FYC7_9CRUS</name>
<dbReference type="GO" id="GO:0030182">
    <property type="term" value="P:neuron differentiation"/>
    <property type="evidence" value="ECO:0007669"/>
    <property type="project" value="TreeGrafter"/>
</dbReference>
<keyword evidence="3" id="KW-0677">Repeat</keyword>
<dbReference type="SMART" id="SM00389">
    <property type="entry name" value="HOX"/>
    <property type="match status" value="1"/>
</dbReference>
<dbReference type="SUPFAM" id="SSF46689">
    <property type="entry name" value="Homeodomain-like"/>
    <property type="match status" value="1"/>
</dbReference>
<evidence type="ECO:0000256" key="3">
    <source>
        <dbReference type="ARBA" id="ARBA00022737"/>
    </source>
</evidence>
<dbReference type="PROSITE" id="PS00478">
    <property type="entry name" value="LIM_DOMAIN_1"/>
    <property type="match status" value="2"/>
</dbReference>
<dbReference type="InterPro" id="IPR049618">
    <property type="entry name" value="Lhx1/5_LIM1"/>
</dbReference>
<dbReference type="Pfam" id="PF00412">
    <property type="entry name" value="LIM"/>
    <property type="match status" value="2"/>
</dbReference>
<dbReference type="GO" id="GO:0000981">
    <property type="term" value="F:DNA-binding transcription factor activity, RNA polymerase II-specific"/>
    <property type="evidence" value="ECO:0007669"/>
    <property type="project" value="InterPro"/>
</dbReference>
<dbReference type="Gene3D" id="2.10.110.10">
    <property type="entry name" value="Cysteine Rich Protein"/>
    <property type="match status" value="2"/>
</dbReference>
<dbReference type="InterPro" id="IPR001781">
    <property type="entry name" value="Znf_LIM"/>
</dbReference>
<evidence type="ECO:0000256" key="11">
    <source>
        <dbReference type="RuleBase" id="RU000682"/>
    </source>
</evidence>
<evidence type="ECO:0000256" key="10">
    <source>
        <dbReference type="PROSITE-ProRule" id="PRU00125"/>
    </source>
</evidence>
<dbReference type="PROSITE" id="PS50071">
    <property type="entry name" value="HOMEOBOX_2"/>
    <property type="match status" value="1"/>
</dbReference>
<feature type="DNA-binding region" description="Homeobox" evidence="9">
    <location>
        <begin position="356"/>
        <end position="415"/>
    </location>
</feature>
<evidence type="ECO:0000256" key="5">
    <source>
        <dbReference type="ARBA" id="ARBA00023038"/>
    </source>
</evidence>
<dbReference type="CDD" id="cd09367">
    <property type="entry name" value="LIM1_Lhx1_Lhx5"/>
    <property type="match status" value="1"/>
</dbReference>
<dbReference type="InterPro" id="IPR001356">
    <property type="entry name" value="HD"/>
</dbReference>
<evidence type="ECO:0000256" key="7">
    <source>
        <dbReference type="ARBA" id="ARBA00023155"/>
    </source>
</evidence>
<organism evidence="15">
    <name type="scientific">Hirondellea gigas</name>
    <dbReference type="NCBI Taxonomy" id="1518452"/>
    <lineage>
        <taxon>Eukaryota</taxon>
        <taxon>Metazoa</taxon>
        <taxon>Ecdysozoa</taxon>
        <taxon>Arthropoda</taxon>
        <taxon>Crustacea</taxon>
        <taxon>Multicrustacea</taxon>
        <taxon>Malacostraca</taxon>
        <taxon>Eumalacostraca</taxon>
        <taxon>Peracarida</taxon>
        <taxon>Amphipoda</taxon>
        <taxon>Amphilochidea</taxon>
        <taxon>Lysianassida</taxon>
        <taxon>Lysianassidira</taxon>
        <taxon>Lysianassoidea</taxon>
        <taxon>Lysianassidae</taxon>
        <taxon>Hirondellea</taxon>
    </lineage>
</organism>
<comment type="subcellular location">
    <subcellularLocation>
        <location evidence="1 9 11">Nucleus</location>
    </subcellularLocation>
</comment>
<dbReference type="InterPro" id="IPR049619">
    <property type="entry name" value="Lhx1/5_LIM2"/>
</dbReference>
<dbReference type="InterPro" id="IPR009057">
    <property type="entry name" value="Homeodomain-like_sf"/>
</dbReference>
<evidence type="ECO:0000256" key="9">
    <source>
        <dbReference type="PROSITE-ProRule" id="PRU00108"/>
    </source>
</evidence>
<dbReference type="PANTHER" id="PTHR24208">
    <property type="entry name" value="LIM/HOMEOBOX PROTEIN LHX"/>
    <property type="match status" value="1"/>
</dbReference>
<evidence type="ECO:0000256" key="8">
    <source>
        <dbReference type="ARBA" id="ARBA00023242"/>
    </source>
</evidence>
<dbReference type="SUPFAM" id="SSF57716">
    <property type="entry name" value="Glucocorticoid receptor-like (DNA-binding domain)"/>
    <property type="match status" value="2"/>
</dbReference>
<feature type="domain" description="LIM zinc-binding" evidence="13">
    <location>
        <begin position="96"/>
        <end position="158"/>
    </location>
</feature>
<sequence>MKSETTLSWLSCDTPSEGVVPGAEDPHHGGHAKMIICCAGCGRPIMDKFLLTVLDRTWHAECVRCVDCGNSLTEKCFSREDKLYCRTDFFRRFGKKCSGCMEGISPSELIRKARDRVYHIKCFTCFVCRKQLSTGEELYVLTANKFVCKQDYTANKFIVEGDCGATDEEEEELDIKPPLLETNNNNNNTSNNNNNNNSNHSNSNNSSNNSNNSTGSSLPHLGSPQGGGGGPQLGGPPGLHPPLTSPSHGPSLASSPSMLHSGLLVGGRPNTPMAGALGTSSSTPTSLHEPLSVGDSKANIALASYNLGLSSTPNSEKDPSTYHDSDASDGEAGPDSKDPNAVAGKNPDDEKGGNKRRGPRTTIKAKQLEVLKVAFNNTPKPTRHIREQLAKETGLPMRVIQVWFQNKRSKERRMKQLTSMGMRAHLFANPRKLRGMRMSPGMEDAYQYYGDAFGYPPQGFHDFFPGQGHPPHMGFPHDSFILTGLPPAMEQPLPPGGPLSDFGGLGGIGLPPPPPDTPHFIGQPPELLSQRSSPEGIGGGVGGMLLPHGGGGPFDPQVSEGLVW</sequence>
<dbReference type="PANTHER" id="PTHR24208:SF105">
    <property type="entry name" value="DLIM1"/>
    <property type="match status" value="1"/>
</dbReference>
<feature type="region of interest" description="Disordered" evidence="12">
    <location>
        <begin position="168"/>
        <end position="292"/>
    </location>
</feature>